<protein>
    <submittedName>
        <fullName evidence="3">NADH dehydrogenase</fullName>
    </submittedName>
</protein>
<dbReference type="InParanoid" id="A0A7G1G724"/>
<name>A0A7G1G724_9BACT</name>
<reference evidence="3 4" key="1">
    <citation type="submission" date="2018-06" db="EMBL/GenBank/DDBJ databases">
        <title>Genome sequencing of Oceanotoga sp. sy52.</title>
        <authorList>
            <person name="Mori K."/>
        </authorList>
    </citation>
    <scope>NUCLEOTIDE SEQUENCE [LARGE SCALE GENOMIC DNA]</scope>
    <source>
        <strain evidence="4">sy52</strain>
    </source>
</reference>
<dbReference type="InterPro" id="IPR037232">
    <property type="entry name" value="NADH_quin_OxRdtase_su_C/D-like"/>
</dbReference>
<evidence type="ECO:0000256" key="1">
    <source>
        <dbReference type="ARBA" id="ARBA00007569"/>
    </source>
</evidence>
<dbReference type="AlphaFoldDB" id="A0A7G1G724"/>
<dbReference type="EMBL" id="AP018712">
    <property type="protein sequence ID" value="BBE30964.1"/>
    <property type="molecule type" value="Genomic_DNA"/>
</dbReference>
<proteinExistence type="inferred from homology"/>
<keyword evidence="4" id="KW-1185">Reference proteome</keyword>
<dbReference type="PANTHER" id="PTHR10884:SF14">
    <property type="entry name" value="NADH DEHYDROGENASE [UBIQUINONE] IRON-SULFUR PROTEIN 3, MITOCHONDRIAL"/>
    <property type="match status" value="1"/>
</dbReference>
<dbReference type="InterPro" id="IPR001268">
    <property type="entry name" value="NADH_UbQ_OxRdtase_30kDa_su"/>
</dbReference>
<comment type="similarity">
    <text evidence="1">Belongs to the complex I 30 kDa subunit family.</text>
</comment>
<sequence>MNSMNNIKEDISKRFENVIFEEVSKQQLSVDMKKDNIHSALAYLKSSGWDQLTFLTCVDWIEIKKFQLVYVLMNWDEGITINLRTEIDRDNPIMDSIISIFPGAEYYERDVHEFFGVNFPGNPNYEKDLFLEIWDDMPPMRKDFDPLAYSKRKFPDREYKAEFIPEGDEL</sequence>
<organism evidence="3 4">
    <name type="scientific">Tepiditoga spiralis</name>
    <dbReference type="NCBI Taxonomy" id="2108365"/>
    <lineage>
        <taxon>Bacteria</taxon>
        <taxon>Thermotogati</taxon>
        <taxon>Thermotogota</taxon>
        <taxon>Thermotogae</taxon>
        <taxon>Petrotogales</taxon>
        <taxon>Petrotogaceae</taxon>
        <taxon>Tepiditoga</taxon>
    </lineage>
</organism>
<dbReference type="GO" id="GO:0008137">
    <property type="term" value="F:NADH dehydrogenase (ubiquinone) activity"/>
    <property type="evidence" value="ECO:0007669"/>
    <property type="project" value="InterPro"/>
</dbReference>
<dbReference type="Gene3D" id="3.30.460.80">
    <property type="entry name" value="NADH:ubiquinone oxidoreductase, 30kDa subunit"/>
    <property type="match status" value="1"/>
</dbReference>
<dbReference type="PANTHER" id="PTHR10884">
    <property type="entry name" value="NADH DEHYDROGENASE UBIQUINONE IRON-SULFUR PROTEIN 3"/>
    <property type="match status" value="1"/>
</dbReference>
<gene>
    <name evidence="3" type="ORF">OSSY52_11050</name>
</gene>
<feature type="domain" description="NADH:ubiquinone oxidoreductase 30kDa subunit" evidence="2">
    <location>
        <begin position="31"/>
        <end position="146"/>
    </location>
</feature>
<dbReference type="Proteomes" id="UP000516361">
    <property type="component" value="Chromosome"/>
</dbReference>
<evidence type="ECO:0000313" key="4">
    <source>
        <dbReference type="Proteomes" id="UP000516361"/>
    </source>
</evidence>
<evidence type="ECO:0000259" key="2">
    <source>
        <dbReference type="Pfam" id="PF00329"/>
    </source>
</evidence>
<dbReference type="RefSeq" id="WP_190616024.1">
    <property type="nucleotide sequence ID" value="NZ_AP018712.1"/>
</dbReference>
<accession>A0A7G1G724</accession>
<dbReference type="Pfam" id="PF00329">
    <property type="entry name" value="Complex1_30kDa"/>
    <property type="match status" value="1"/>
</dbReference>
<evidence type="ECO:0000313" key="3">
    <source>
        <dbReference type="EMBL" id="BBE30964.1"/>
    </source>
</evidence>
<dbReference type="SUPFAM" id="SSF143243">
    <property type="entry name" value="Nqo5-like"/>
    <property type="match status" value="1"/>
</dbReference>
<dbReference type="KEGG" id="ocy:OSSY52_11050"/>